<dbReference type="Proteomes" id="UP000727456">
    <property type="component" value="Unassembled WGS sequence"/>
</dbReference>
<reference evidence="3 4" key="1">
    <citation type="submission" date="2020-03" db="EMBL/GenBank/DDBJ databases">
        <title>Genomic Encyclopedia of Type Strains, Phase III (KMG-III): the genomes of soil and plant-associated and newly described type strains.</title>
        <authorList>
            <person name="Whitman W."/>
        </authorList>
    </citation>
    <scope>NUCLEOTIDE SEQUENCE [LARGE SCALE GENOMIC DNA]</scope>
    <source>
        <strain evidence="3 4">CECT 8804</strain>
    </source>
</reference>
<keyword evidence="3" id="KW-0449">Lipoprotein</keyword>
<comment type="similarity">
    <text evidence="1">Belongs to the outer membrane factor (OMF) (TC 1.B.17) family.</text>
</comment>
<evidence type="ECO:0000313" key="4">
    <source>
        <dbReference type="Proteomes" id="UP000727456"/>
    </source>
</evidence>
<name>A0ABX0TPB3_9SPHN</name>
<evidence type="ECO:0000256" key="1">
    <source>
        <dbReference type="ARBA" id="ARBA00007613"/>
    </source>
</evidence>
<evidence type="ECO:0000313" key="3">
    <source>
        <dbReference type="EMBL" id="NIJ07372.1"/>
    </source>
</evidence>
<gene>
    <name evidence="3" type="ORF">FHS31_000968</name>
</gene>
<dbReference type="Gene3D" id="1.20.1600.10">
    <property type="entry name" value="Outer membrane efflux proteins (OEP)"/>
    <property type="match status" value="2"/>
</dbReference>
<sequence>MSRLSILSLALLLSACTVGPHYRQPAVTPIAAAPFRSTGRGLDPAGDLPPRWWSLYNDPSLDALVEEALVHNSDLRVAAANLERAQAVLREQSASLLPITSENAAVVRGRGGATGSSGTGTTTTTGSGTGATVSTTGTGTTGSLTGATITPPVTNGVTETVQRYGATFSYEVDLFGRVRSLIRSARADVAATEATRDATRVTVAAATTQAYLNVCAIGRELDVANQNVGVVEKSYQLTVKQKQLGAVSDYELSRVGVLLQQTRAAVPQLEGLRAASLYDLTQLLGRPANQVPDAASSCRAMPRLTRPLPVGDGAALLRRRPDVRSAERTLAGDVASVDVATAELFPTISLGGAINASGSSFKSATSRTGFSWGLGPLISWNVPNLLAARARVQEAGAEARASLARFDRTVLTALSEAEKALANYDAELRRNAALADAQAASQRAYQLSGVRVRYGSISQLEQLDVQRDLIATQTVLAASDATLGEDQVAVFRALGGGWQDAPVIDPAPRAIGGSGGIKPIVRQK</sequence>
<feature type="compositionally biased region" description="Gly residues" evidence="2">
    <location>
        <begin position="109"/>
        <end position="118"/>
    </location>
</feature>
<protein>
    <submittedName>
        <fullName evidence="3">NodT family efflux transporter outer membrane factor (OMF) lipoprotein</fullName>
    </submittedName>
</protein>
<dbReference type="InterPro" id="IPR010131">
    <property type="entry name" value="MdtP/NodT-like"/>
</dbReference>
<dbReference type="PROSITE" id="PS51257">
    <property type="entry name" value="PROKAR_LIPOPROTEIN"/>
    <property type="match status" value="1"/>
</dbReference>
<feature type="region of interest" description="Disordered" evidence="2">
    <location>
        <begin position="109"/>
        <end position="151"/>
    </location>
</feature>
<accession>A0ABX0TPB3</accession>
<dbReference type="SUPFAM" id="SSF56954">
    <property type="entry name" value="Outer membrane efflux proteins (OEP)"/>
    <property type="match status" value="1"/>
</dbReference>
<feature type="compositionally biased region" description="Low complexity" evidence="2">
    <location>
        <begin position="119"/>
        <end position="148"/>
    </location>
</feature>
<keyword evidence="4" id="KW-1185">Reference proteome</keyword>
<dbReference type="PANTHER" id="PTHR30203">
    <property type="entry name" value="OUTER MEMBRANE CATION EFFLUX PROTEIN"/>
    <property type="match status" value="1"/>
</dbReference>
<dbReference type="Pfam" id="PF02321">
    <property type="entry name" value="OEP"/>
    <property type="match status" value="2"/>
</dbReference>
<dbReference type="EMBL" id="JAAOZC010000002">
    <property type="protein sequence ID" value="NIJ07372.1"/>
    <property type="molecule type" value="Genomic_DNA"/>
</dbReference>
<proteinExistence type="inferred from homology"/>
<evidence type="ECO:0000256" key="2">
    <source>
        <dbReference type="SAM" id="MobiDB-lite"/>
    </source>
</evidence>
<dbReference type="InterPro" id="IPR003423">
    <property type="entry name" value="OMP_efflux"/>
</dbReference>
<organism evidence="3 4">
    <name type="scientific">Sphingomonas vulcanisoli</name>
    <dbReference type="NCBI Taxonomy" id="1658060"/>
    <lineage>
        <taxon>Bacteria</taxon>
        <taxon>Pseudomonadati</taxon>
        <taxon>Pseudomonadota</taxon>
        <taxon>Alphaproteobacteria</taxon>
        <taxon>Sphingomonadales</taxon>
        <taxon>Sphingomonadaceae</taxon>
        <taxon>Sphingomonas</taxon>
    </lineage>
</organism>
<dbReference type="Gene3D" id="2.20.200.10">
    <property type="entry name" value="Outer membrane efflux proteins (OEP)"/>
    <property type="match status" value="1"/>
</dbReference>
<dbReference type="PANTHER" id="PTHR30203:SF21">
    <property type="entry name" value="OUTER MEMBRANE COMPONENT OF MULTIDRUG EFFLUX PUMP-RELATED"/>
    <property type="match status" value="1"/>
</dbReference>
<comment type="caution">
    <text evidence="3">The sequence shown here is derived from an EMBL/GenBank/DDBJ whole genome shotgun (WGS) entry which is preliminary data.</text>
</comment>
<dbReference type="RefSeq" id="WP_167072241.1">
    <property type="nucleotide sequence ID" value="NZ_JAAOZC010000002.1"/>
</dbReference>